<organism evidence="2 3">
    <name type="scientific">Lactarius akahatsu</name>
    <dbReference type="NCBI Taxonomy" id="416441"/>
    <lineage>
        <taxon>Eukaryota</taxon>
        <taxon>Fungi</taxon>
        <taxon>Dikarya</taxon>
        <taxon>Basidiomycota</taxon>
        <taxon>Agaricomycotina</taxon>
        <taxon>Agaricomycetes</taxon>
        <taxon>Russulales</taxon>
        <taxon>Russulaceae</taxon>
        <taxon>Lactarius</taxon>
    </lineage>
</organism>
<reference evidence="2" key="1">
    <citation type="submission" date="2022-01" db="EMBL/GenBank/DDBJ databases">
        <title>Comparative genomics reveals a dynamic genome evolution in the ectomycorrhizal milk-cap (Lactarius) mushrooms.</title>
        <authorList>
            <consortium name="DOE Joint Genome Institute"/>
            <person name="Lebreton A."/>
            <person name="Tang N."/>
            <person name="Kuo A."/>
            <person name="LaButti K."/>
            <person name="Drula E."/>
            <person name="Barry K."/>
            <person name="Clum A."/>
            <person name="Lipzen A."/>
            <person name="Mousain D."/>
            <person name="Ng V."/>
            <person name="Wang R."/>
            <person name="Wang X."/>
            <person name="Dai Y."/>
            <person name="Henrissat B."/>
            <person name="Grigoriev I.V."/>
            <person name="Guerin-Laguette A."/>
            <person name="Yu F."/>
            <person name="Martin F.M."/>
        </authorList>
    </citation>
    <scope>NUCLEOTIDE SEQUENCE</scope>
    <source>
        <strain evidence="2">QP</strain>
    </source>
</reference>
<gene>
    <name evidence="2" type="ORF">EDB92DRAFT_1812864</name>
</gene>
<dbReference type="Proteomes" id="UP001201163">
    <property type="component" value="Unassembled WGS sequence"/>
</dbReference>
<keyword evidence="3" id="KW-1185">Reference proteome</keyword>
<evidence type="ECO:0000313" key="3">
    <source>
        <dbReference type="Proteomes" id="UP001201163"/>
    </source>
</evidence>
<feature type="region of interest" description="Disordered" evidence="1">
    <location>
        <begin position="313"/>
        <end position="361"/>
    </location>
</feature>
<evidence type="ECO:0000256" key="1">
    <source>
        <dbReference type="SAM" id="MobiDB-lite"/>
    </source>
</evidence>
<proteinExistence type="predicted"/>
<dbReference type="EMBL" id="JAKELL010000003">
    <property type="protein sequence ID" value="KAH8999742.1"/>
    <property type="molecule type" value="Genomic_DNA"/>
</dbReference>
<evidence type="ECO:0000313" key="2">
    <source>
        <dbReference type="EMBL" id="KAH8999742.1"/>
    </source>
</evidence>
<comment type="caution">
    <text evidence="2">The sequence shown here is derived from an EMBL/GenBank/DDBJ whole genome shotgun (WGS) entry which is preliminary data.</text>
</comment>
<accession>A0AAD4LRJ1</accession>
<name>A0AAD4LRJ1_9AGAM</name>
<protein>
    <submittedName>
        <fullName evidence="2">Uncharacterized protein</fullName>
    </submittedName>
</protein>
<feature type="region of interest" description="Disordered" evidence="1">
    <location>
        <begin position="257"/>
        <end position="291"/>
    </location>
</feature>
<dbReference type="AlphaFoldDB" id="A0AAD4LRJ1"/>
<sequence>MATTTITQDNLATEEAQRITKEAEAYLCPINPTTGHCMTADDATIFRAVGPNIPDPHWEQEDRRNPEGWVEASAKDLQEMEDHRTEKDNPNEEEEVEEIPLEEDHHHCHCHLDCLLEEIATGNAQGVGSIPGLHGRDLVADVRLLAHDWAQENGTSGFRGKLQRTRLERGDTGYPTGSFILYNSLFFCIFYEFSKRCAVIAPSESHDPQAILTPSSGPLNNSGTYAPAILGPIVTDGYGQPCRREDGQAYWDDTKSIVEIPSSSTPPAARQSPLDSTMNSPESEEPTIPTSLPYVVLDSTLAAIDHAIKNAEMEEDHEDDTQTLWNSVPSLPTVLPPQLEEIDVKADLTPTLSPQPGAKHR</sequence>